<dbReference type="GO" id="GO:0016747">
    <property type="term" value="F:acyltransferase activity, transferring groups other than amino-acyl groups"/>
    <property type="evidence" value="ECO:0007669"/>
    <property type="project" value="InterPro"/>
</dbReference>
<evidence type="ECO:0000313" key="4">
    <source>
        <dbReference type="EMBL" id="QAV19580.1"/>
    </source>
</evidence>
<keyword evidence="4" id="KW-0808">Transferase</keyword>
<dbReference type="Proteomes" id="UP000288943">
    <property type="component" value="Chromosome"/>
</dbReference>
<gene>
    <name evidence="3" type="ORF">M5X16_12390</name>
    <name evidence="4" type="ORF">PC41400_18690</name>
</gene>
<dbReference type="EMBL" id="CP026520">
    <property type="protein sequence ID" value="QAV19580.1"/>
    <property type="molecule type" value="Genomic_DNA"/>
</dbReference>
<dbReference type="KEGG" id="pchi:PC41400_18690"/>
<dbReference type="Gene3D" id="3.40.630.30">
    <property type="match status" value="1"/>
</dbReference>
<dbReference type="SUPFAM" id="SSF55729">
    <property type="entry name" value="Acyl-CoA N-acyltransferases (Nat)"/>
    <property type="match status" value="1"/>
</dbReference>
<sequence length="262" mass="29719">MNEPGIVTLNTENIGGEHICCAISDKKCANGVKLKKEWLQQRFQEGLRFKKLDVRQKVFIEYIPAEYAWCPVEAPGYIFINCFWVAGSYKGMGYGKKLLGECLEESGATNGAIAVTSRTKRSYLSDKSFFTYNGFEVCDQAPPYFELVVLKFKEDAPTPKFKQSVHEQKTDVVKGFQVLYTAQCPYTDHYVGELEDCARERSIPVETRRIASAGEAQSAPTPYTSYSLFYNGHFITHEILTRSKFEKNIDGWIEKYGLPSAE</sequence>
<dbReference type="Pfam" id="PF00583">
    <property type="entry name" value="Acetyltransf_1"/>
    <property type="match status" value="1"/>
</dbReference>
<dbReference type="InterPro" id="IPR016181">
    <property type="entry name" value="Acyl_CoA_acyltransferase"/>
</dbReference>
<evidence type="ECO:0000259" key="1">
    <source>
        <dbReference type="Pfam" id="PF00583"/>
    </source>
</evidence>
<organism evidence="4 5">
    <name type="scientific">Paenibacillus chitinolyticus</name>
    <dbReference type="NCBI Taxonomy" id="79263"/>
    <lineage>
        <taxon>Bacteria</taxon>
        <taxon>Bacillati</taxon>
        <taxon>Bacillota</taxon>
        <taxon>Bacilli</taxon>
        <taxon>Bacillales</taxon>
        <taxon>Paenibacillaceae</taxon>
        <taxon>Paenibacillus</taxon>
    </lineage>
</organism>
<evidence type="ECO:0000313" key="3">
    <source>
        <dbReference type="EMBL" id="MCY9596572.1"/>
    </source>
</evidence>
<protein>
    <submittedName>
        <fullName evidence="4">GNAT family N-acetyltransferase</fullName>
    </submittedName>
    <submittedName>
        <fullName evidence="3">YoaP domain-containing protein</fullName>
    </submittedName>
</protein>
<dbReference type="CDD" id="cd04301">
    <property type="entry name" value="NAT_SF"/>
    <property type="match status" value="1"/>
</dbReference>
<dbReference type="GeneID" id="95376824"/>
<dbReference type="Pfam" id="PF14268">
    <property type="entry name" value="YoaP"/>
    <property type="match status" value="1"/>
</dbReference>
<proteinExistence type="predicted"/>
<evidence type="ECO:0000313" key="5">
    <source>
        <dbReference type="Proteomes" id="UP000288943"/>
    </source>
</evidence>
<feature type="domain" description="YoaP-like" evidence="2">
    <location>
        <begin position="205"/>
        <end position="247"/>
    </location>
</feature>
<evidence type="ECO:0000259" key="2">
    <source>
        <dbReference type="Pfam" id="PF14268"/>
    </source>
</evidence>
<dbReference type="InterPro" id="IPR000182">
    <property type="entry name" value="GNAT_dom"/>
</dbReference>
<evidence type="ECO:0000313" key="6">
    <source>
        <dbReference type="Proteomes" id="UP001527202"/>
    </source>
</evidence>
<dbReference type="AlphaFoldDB" id="A0A410WYZ9"/>
<dbReference type="RefSeq" id="WP_042226808.1">
    <property type="nucleotide sequence ID" value="NZ_CP026520.1"/>
</dbReference>
<dbReference type="EMBL" id="JAMDMJ010000013">
    <property type="protein sequence ID" value="MCY9596572.1"/>
    <property type="molecule type" value="Genomic_DNA"/>
</dbReference>
<keyword evidence="6" id="KW-1185">Reference proteome</keyword>
<dbReference type="OrthoDB" id="3172674at2"/>
<name>A0A410WYZ9_9BACL</name>
<accession>A0A410WYZ9</accession>
<dbReference type="InterPro" id="IPR025685">
    <property type="entry name" value="YoaP-like_dom"/>
</dbReference>
<reference evidence="4 5" key="1">
    <citation type="submission" date="2018-01" db="EMBL/GenBank/DDBJ databases">
        <title>The whole genome sequencing and assembly of Paenibacillus chitinolyticus KCCM 41400 strain.</title>
        <authorList>
            <person name="Kim J.-Y."/>
            <person name="Park M.-K."/>
            <person name="Lee Y.-J."/>
            <person name="Yi H."/>
            <person name="Bahn Y.-S."/>
            <person name="Kim J.F."/>
            <person name="Lee D.-W."/>
        </authorList>
    </citation>
    <scope>NUCLEOTIDE SEQUENCE [LARGE SCALE GENOMIC DNA]</scope>
    <source>
        <strain evidence="4 5">KCCM 41400</strain>
    </source>
</reference>
<feature type="domain" description="N-acetyltransferase" evidence="1">
    <location>
        <begin position="70"/>
        <end position="112"/>
    </location>
</feature>
<reference evidence="3 6" key="2">
    <citation type="submission" date="2022-05" db="EMBL/GenBank/DDBJ databases">
        <title>Genome Sequencing of Bee-Associated Microbes.</title>
        <authorList>
            <person name="Dunlap C."/>
        </authorList>
    </citation>
    <scope>NUCLEOTIDE SEQUENCE [LARGE SCALE GENOMIC DNA]</scope>
    <source>
        <strain evidence="3 6">NRRL B-23120</strain>
    </source>
</reference>
<dbReference type="Proteomes" id="UP001527202">
    <property type="component" value="Unassembled WGS sequence"/>
</dbReference>